<organism evidence="5 6">
    <name type="scientific">[Clostridium] leptum</name>
    <dbReference type="NCBI Taxonomy" id="1535"/>
    <lineage>
        <taxon>Bacteria</taxon>
        <taxon>Bacillati</taxon>
        <taxon>Bacillota</taxon>
        <taxon>Clostridia</taxon>
        <taxon>Eubacteriales</taxon>
        <taxon>Oscillospiraceae</taxon>
        <taxon>Oscillospiraceae incertae sedis</taxon>
    </lineage>
</organism>
<feature type="region of interest" description="Disordered" evidence="2">
    <location>
        <begin position="25"/>
        <end position="52"/>
    </location>
</feature>
<accession>A0A412AW92</accession>
<protein>
    <submittedName>
        <fullName evidence="5">ABC transporter substrate-binding protein</fullName>
    </submittedName>
</protein>
<dbReference type="SUPFAM" id="SSF53807">
    <property type="entry name" value="Helical backbone' metal receptor"/>
    <property type="match status" value="1"/>
</dbReference>
<dbReference type="PANTHER" id="PTHR30535:SF34">
    <property type="entry name" value="MOLYBDATE-BINDING PROTEIN MOLA"/>
    <property type="match status" value="1"/>
</dbReference>
<feature type="domain" description="Fe/B12 periplasmic-binding" evidence="4">
    <location>
        <begin position="80"/>
        <end position="344"/>
    </location>
</feature>
<feature type="signal peptide" evidence="3">
    <location>
        <begin position="1"/>
        <end position="19"/>
    </location>
</feature>
<comment type="similarity">
    <text evidence="1">Belongs to the bacterial solute-binding protein 8 family.</text>
</comment>
<evidence type="ECO:0000256" key="2">
    <source>
        <dbReference type="SAM" id="MobiDB-lite"/>
    </source>
</evidence>
<evidence type="ECO:0000313" key="5">
    <source>
        <dbReference type="EMBL" id="RGQ38694.1"/>
    </source>
</evidence>
<keyword evidence="3" id="KW-0732">Signal</keyword>
<feature type="compositionally biased region" description="Polar residues" evidence="2">
    <location>
        <begin position="25"/>
        <end position="42"/>
    </location>
</feature>
<dbReference type="AlphaFoldDB" id="A0A412AW92"/>
<dbReference type="PROSITE" id="PS51257">
    <property type="entry name" value="PROKAR_LIPOPROTEIN"/>
    <property type="match status" value="1"/>
</dbReference>
<dbReference type="PROSITE" id="PS50983">
    <property type="entry name" value="FE_B12_PBP"/>
    <property type="match status" value="1"/>
</dbReference>
<dbReference type="EMBL" id="QRTC01000037">
    <property type="protein sequence ID" value="RGQ38694.1"/>
    <property type="molecule type" value="Genomic_DNA"/>
</dbReference>
<comment type="caution">
    <text evidence="5">The sequence shown here is derived from an EMBL/GenBank/DDBJ whole genome shotgun (WGS) entry which is preliminary data.</text>
</comment>
<dbReference type="Gene3D" id="3.40.50.1980">
    <property type="entry name" value="Nitrogenase molybdenum iron protein domain"/>
    <property type="match status" value="2"/>
</dbReference>
<dbReference type="InterPro" id="IPR050902">
    <property type="entry name" value="ABC_Transporter_SBP"/>
</dbReference>
<dbReference type="Pfam" id="PF01497">
    <property type="entry name" value="Peripla_BP_2"/>
    <property type="match status" value="1"/>
</dbReference>
<dbReference type="InterPro" id="IPR002491">
    <property type="entry name" value="ABC_transptr_periplasmic_BD"/>
</dbReference>
<evidence type="ECO:0000256" key="3">
    <source>
        <dbReference type="SAM" id="SignalP"/>
    </source>
</evidence>
<evidence type="ECO:0000256" key="1">
    <source>
        <dbReference type="ARBA" id="ARBA00008814"/>
    </source>
</evidence>
<reference evidence="5 6" key="1">
    <citation type="submission" date="2018-08" db="EMBL/GenBank/DDBJ databases">
        <title>A genome reference for cultivated species of the human gut microbiota.</title>
        <authorList>
            <person name="Zou Y."/>
            <person name="Xue W."/>
            <person name="Luo G."/>
        </authorList>
    </citation>
    <scope>NUCLEOTIDE SEQUENCE [LARGE SCALE GENOMIC DNA]</scope>
    <source>
        <strain evidence="5 6">AF28-26</strain>
    </source>
</reference>
<dbReference type="Proteomes" id="UP000284751">
    <property type="component" value="Unassembled WGS sequence"/>
</dbReference>
<sequence length="345" mass="38023">MLKKLTALLFALAAAASLAACQGGQEPNGTNGNPHESSSQKGSSIETNSEAESASASGDAYYSFQDASGEQITLRGKPQRVAVLFSSFADVWETAGGRVDITVGESVERGFASEDVLLVDDGAGKTINQELLLSYEPDFVICSADLEEQVKTAEFLRKQGVPAAVFHVEEFQEYLDMLKICTDITGDQEAYETYGTQVREEVEAVLASVPETGEAEQKRILFIRAGSKYSATKAKTAENNFVCVMLKELGTYNIAENAPILLDGLSQEEILMENPDYIFISTMGKEEAARAYMDSVLQEEAWQHLDAVKEGRYAYLPKELFQFKPNKRWGEAYRYLADLLYPKES</sequence>
<dbReference type="GO" id="GO:0071281">
    <property type="term" value="P:cellular response to iron ion"/>
    <property type="evidence" value="ECO:0007669"/>
    <property type="project" value="TreeGrafter"/>
</dbReference>
<evidence type="ECO:0000313" key="6">
    <source>
        <dbReference type="Proteomes" id="UP000284751"/>
    </source>
</evidence>
<name>A0A412AW92_9FIRM</name>
<dbReference type="PANTHER" id="PTHR30535">
    <property type="entry name" value="VITAMIN B12-BINDING PROTEIN"/>
    <property type="match status" value="1"/>
</dbReference>
<evidence type="ECO:0000259" key="4">
    <source>
        <dbReference type="PROSITE" id="PS50983"/>
    </source>
</evidence>
<gene>
    <name evidence="5" type="ORF">DWY99_09525</name>
</gene>
<feature type="compositionally biased region" description="Low complexity" evidence="2">
    <location>
        <begin position="43"/>
        <end position="52"/>
    </location>
</feature>
<feature type="chain" id="PRO_5019479270" evidence="3">
    <location>
        <begin position="20"/>
        <end position="345"/>
    </location>
</feature>
<proteinExistence type="inferred from homology"/>